<dbReference type="GO" id="GO:0008137">
    <property type="term" value="F:NADH dehydrogenase (ubiquinone) activity"/>
    <property type="evidence" value="ECO:0007669"/>
    <property type="project" value="UniProtKB-UniRule"/>
</dbReference>
<evidence type="ECO:0000256" key="7">
    <source>
        <dbReference type="ARBA" id="ARBA00022692"/>
    </source>
</evidence>
<evidence type="ECO:0000256" key="14">
    <source>
        <dbReference type="ARBA" id="ARBA00049551"/>
    </source>
</evidence>
<keyword evidence="12 15" id="KW-0496">Mitochondrion</keyword>
<feature type="transmembrane region" description="Helical" evidence="15">
    <location>
        <begin position="12"/>
        <end position="37"/>
    </location>
</feature>
<feature type="transmembrane region" description="Helical" evidence="15">
    <location>
        <begin position="85"/>
        <end position="105"/>
    </location>
</feature>
<evidence type="ECO:0000256" key="6">
    <source>
        <dbReference type="ARBA" id="ARBA00022660"/>
    </source>
</evidence>
<keyword evidence="7 15" id="KW-0812">Transmembrane</keyword>
<organism evidence="16">
    <name type="scientific">Xenogryllus lamottei</name>
    <dbReference type="NCBI Taxonomy" id="3120008"/>
    <lineage>
        <taxon>Eukaryota</taxon>
        <taxon>Metazoa</taxon>
        <taxon>Ecdysozoa</taxon>
        <taxon>Arthropoda</taxon>
        <taxon>Hexapoda</taxon>
        <taxon>Insecta</taxon>
        <taxon>Pterygota</taxon>
        <taxon>Neoptera</taxon>
        <taxon>Polyneoptera</taxon>
        <taxon>Orthoptera</taxon>
        <taxon>Ensifera</taxon>
        <taxon>Gryllidea</taxon>
        <taxon>Grylloidea</taxon>
        <taxon>Gryllidae</taxon>
        <taxon>Eneopterinae</taxon>
        <taxon>Xenogryllus</taxon>
    </lineage>
</organism>
<comment type="subcellular location">
    <subcellularLocation>
        <location evidence="1 15">Mitochondrion membrane</location>
        <topology evidence="1 15">Multi-pass membrane protein</topology>
    </subcellularLocation>
</comment>
<comment type="catalytic activity">
    <reaction evidence="14 15">
        <text>a ubiquinone + NADH + 5 H(+)(in) = a ubiquinol + NAD(+) + 4 H(+)(out)</text>
        <dbReference type="Rhea" id="RHEA:29091"/>
        <dbReference type="Rhea" id="RHEA-COMP:9565"/>
        <dbReference type="Rhea" id="RHEA-COMP:9566"/>
        <dbReference type="ChEBI" id="CHEBI:15378"/>
        <dbReference type="ChEBI" id="CHEBI:16389"/>
        <dbReference type="ChEBI" id="CHEBI:17976"/>
        <dbReference type="ChEBI" id="CHEBI:57540"/>
        <dbReference type="ChEBI" id="CHEBI:57945"/>
        <dbReference type="EC" id="7.1.1.2"/>
    </reaction>
</comment>
<evidence type="ECO:0000256" key="13">
    <source>
        <dbReference type="ARBA" id="ARBA00023136"/>
    </source>
</evidence>
<evidence type="ECO:0000313" key="16">
    <source>
        <dbReference type="EMBL" id="WVW00559.1"/>
    </source>
</evidence>
<evidence type="ECO:0000256" key="3">
    <source>
        <dbReference type="ARBA" id="ARBA00012944"/>
    </source>
</evidence>
<feature type="transmembrane region" description="Helical" evidence="15">
    <location>
        <begin position="139"/>
        <end position="160"/>
    </location>
</feature>
<evidence type="ECO:0000256" key="5">
    <source>
        <dbReference type="ARBA" id="ARBA00022448"/>
    </source>
</evidence>
<keyword evidence="6 15" id="KW-0679">Respiratory chain</keyword>
<sequence>MTITITMTIILTLNIMFLITTHPLASTILIIMQTLLICTMTGPLSYSFWFSYILFMIFLGGMLVLFIYITSLASNEMFNIPTKTTLIITILSITMMMLLNNINIMNYNNYKNDMLHNFLTPHSSSELPMNLIQLYNMPTSILTIITIIYLLITLIIMVKITQIKEGPLRQSMN</sequence>
<keyword evidence="15" id="KW-0830">Ubiquinone</keyword>
<evidence type="ECO:0000256" key="11">
    <source>
        <dbReference type="ARBA" id="ARBA00023027"/>
    </source>
</evidence>
<evidence type="ECO:0000256" key="9">
    <source>
        <dbReference type="ARBA" id="ARBA00022982"/>
    </source>
</evidence>
<dbReference type="EC" id="7.1.1.2" evidence="3 15"/>
<evidence type="ECO:0000256" key="12">
    <source>
        <dbReference type="ARBA" id="ARBA00023128"/>
    </source>
</evidence>
<comment type="similarity">
    <text evidence="2 15">Belongs to the complex I subunit 6 family.</text>
</comment>
<keyword evidence="8 15" id="KW-1278">Translocase</keyword>
<geneLocation type="mitochondrion" evidence="16"/>
<keyword evidence="10 15" id="KW-1133">Transmembrane helix</keyword>
<reference evidence="16" key="1">
    <citation type="submission" date="2023-02" db="EMBL/GenBank/DDBJ databases">
        <title>Museomics allows comparative analyses of mitochondrial genomes in the family Gryllidae (Insecta, Orthoptera) and confirms its phylogenetic relationships.</title>
        <authorList>
            <person name="Dong J."/>
            <person name="Liu Y."/>
            <person name="Tan M."/>
            <person name="Abdul Wahab R."/>
            <person name="Nattier R."/>
            <person name="Chifflet-Belle P."/>
            <person name="Robillard T."/>
        </authorList>
    </citation>
    <scope>NUCLEOTIDE SEQUENCE</scope>
</reference>
<dbReference type="PANTHER" id="PTHR11435:SF1">
    <property type="entry name" value="NADH-UBIQUINONE OXIDOREDUCTASE CHAIN 6"/>
    <property type="match status" value="1"/>
</dbReference>
<keyword evidence="13 15" id="KW-0472">Membrane</keyword>
<evidence type="ECO:0000256" key="1">
    <source>
        <dbReference type="ARBA" id="ARBA00004225"/>
    </source>
</evidence>
<evidence type="ECO:0000256" key="4">
    <source>
        <dbReference type="ARBA" id="ARBA00021095"/>
    </source>
</evidence>
<keyword evidence="11 15" id="KW-0520">NAD</keyword>
<keyword evidence="5 15" id="KW-0813">Transport</keyword>
<dbReference type="EMBL" id="OQ457268">
    <property type="protein sequence ID" value="WVW00559.1"/>
    <property type="molecule type" value="Genomic_DNA"/>
</dbReference>
<dbReference type="AlphaFoldDB" id="A0AAU6MWZ7"/>
<proteinExistence type="inferred from homology"/>
<protein>
    <recommendedName>
        <fullName evidence="4 15">NADH-ubiquinone oxidoreductase chain 6</fullName>
        <ecNumber evidence="3 15">7.1.1.2</ecNumber>
    </recommendedName>
</protein>
<keyword evidence="9 15" id="KW-0249">Electron transport</keyword>
<dbReference type="InterPro" id="IPR001457">
    <property type="entry name" value="NADH_UbQ/plastoQ_OxRdtase_su6"/>
</dbReference>
<evidence type="ECO:0000256" key="10">
    <source>
        <dbReference type="ARBA" id="ARBA00022989"/>
    </source>
</evidence>
<name>A0AAU6MWZ7_9ORTH</name>
<gene>
    <name evidence="16" type="primary">nad6</name>
</gene>
<feature type="transmembrane region" description="Helical" evidence="15">
    <location>
        <begin position="49"/>
        <end position="73"/>
    </location>
</feature>
<accession>A0AAU6MWZ7</accession>
<evidence type="ECO:0000256" key="8">
    <source>
        <dbReference type="ARBA" id="ARBA00022967"/>
    </source>
</evidence>
<dbReference type="Pfam" id="PF00499">
    <property type="entry name" value="Oxidored_q3"/>
    <property type="match status" value="1"/>
</dbReference>
<evidence type="ECO:0000256" key="2">
    <source>
        <dbReference type="ARBA" id="ARBA00005698"/>
    </source>
</evidence>
<evidence type="ECO:0000256" key="15">
    <source>
        <dbReference type="RuleBase" id="RU004430"/>
    </source>
</evidence>
<dbReference type="InterPro" id="IPR050269">
    <property type="entry name" value="ComplexI_Subunit6"/>
</dbReference>
<comment type="function">
    <text evidence="15">Core subunit of the mitochondrial membrane respiratory chain NADH dehydrogenase (Complex I) which catalyzes electron transfer from NADH through the respiratory chain, using ubiquinone as an electron acceptor. Essential for the catalytic activity and assembly of complex I.</text>
</comment>
<dbReference type="GO" id="GO:0031966">
    <property type="term" value="C:mitochondrial membrane"/>
    <property type="evidence" value="ECO:0007669"/>
    <property type="project" value="UniProtKB-SubCell"/>
</dbReference>
<dbReference type="PANTHER" id="PTHR11435">
    <property type="entry name" value="NADH UBIQUINONE OXIDOREDUCTASE SUBUNIT ND6"/>
    <property type="match status" value="1"/>
</dbReference>